<dbReference type="SUPFAM" id="SSF50729">
    <property type="entry name" value="PH domain-like"/>
    <property type="match status" value="1"/>
</dbReference>
<dbReference type="Gene3D" id="2.30.29.30">
    <property type="entry name" value="Pleckstrin-homology domain (PH domain)/Phosphotyrosine-binding domain (PTB)"/>
    <property type="match status" value="1"/>
</dbReference>
<sequence>MKQSSRSVYNSCTATCPSGKKYVCLVLLTKQRLYILVDVSSKGQDLLAEVCNYLGLNETKLFGLAMLSNGEYIFIDQNIKLAKYAPKGWRNQAGSGVDATGVPYLTLYLLVQFYVDSHLLISDKIARHHYYLQLRENVIKYRHSLSDDRAFILAAYALQADVGNLNKGKHHGKYFEPSVYFPSWILERLGEKYIIQHLPKMHQDNWGLSKTEAQAYYIKEASDTKAAHNMHLFSVKRKKGKLFDDVWLGICCNGIEIYEENLGITKRRLSSFSWPGITKLHFDKKKFEIIMPGQHKSRKFIYYGNSEEVTKNILFLCKLNHQFSMVIQPKLQEMKKLKLDGEEKNYRESYIYSDNLDLAWEQEKTDSKNFLVNHPRAVSSNINQPVSNVSSLSSNTSSGILSDKIQNHELSEADLDVDEGFRSPPKASLESLTTTSLHSCRLSQDCSDSELNTSPESYGLDFSHSCNGSRNSLSNDEKITRPCRSEQNADTAPRLITTSANDHCNHKTSGTDRDDIASGIITSGSNLRSQDRPISKTGVFSQFLSNILPRIKMTGRSEETFDLSKSEQSDCSLVSAVNTEVVMKTLSNMEETNESKPSLGQSFTTNNSEVTLVGRCPKIGVSSLTCKQKQPMTVFMSSGYGMSPTESEPNLYSSHMWSSLSPSSDACYHAEDCLRRYTNQQPLNGSIEIDSARMHSSDIEFPFIPPPPGYRNNKDSEHTQNCEESVRNGSLIVSQENISSQHSHVCIQKQQEFIQGYQHTSQASHKTLVELDQLQKKSVDMDLPFISALFKDRSLLMLPKTVPTCSRQRHLGIGKDVRRFSCSCVTSLFREDRCLSSTGNLPELLQSESRPVSWHFGSMSTS</sequence>
<name>A0ABM1TCH0_LIMPO</name>
<dbReference type="InterPro" id="IPR000299">
    <property type="entry name" value="FERM_domain"/>
</dbReference>
<dbReference type="RefSeq" id="XP_022253574.1">
    <property type="nucleotide sequence ID" value="XM_022397866.1"/>
</dbReference>
<dbReference type="PANTHER" id="PTHR13429:SF5">
    <property type="entry name" value="PROTEIN EXPANDED"/>
    <property type="match status" value="1"/>
</dbReference>
<dbReference type="RefSeq" id="XP_022253577.1">
    <property type="nucleotide sequence ID" value="XM_022397869.1"/>
</dbReference>
<evidence type="ECO:0000313" key="6">
    <source>
        <dbReference type="RefSeq" id="XP_022253573.1"/>
    </source>
</evidence>
<evidence type="ECO:0000313" key="7">
    <source>
        <dbReference type="RefSeq" id="XP_022253574.1"/>
    </source>
</evidence>
<evidence type="ECO:0000256" key="1">
    <source>
        <dbReference type="ARBA" id="ARBA00004282"/>
    </source>
</evidence>
<dbReference type="SMART" id="SM00295">
    <property type="entry name" value="B41"/>
    <property type="match status" value="1"/>
</dbReference>
<proteinExistence type="predicted"/>
<evidence type="ECO:0000313" key="5">
    <source>
        <dbReference type="RefSeq" id="XP_022253572.1"/>
    </source>
</evidence>
<reference evidence="5 6" key="1">
    <citation type="submission" date="2025-05" db="UniProtKB">
        <authorList>
            <consortium name="RefSeq"/>
        </authorList>
    </citation>
    <scope>IDENTIFICATION</scope>
    <source>
        <tissue evidence="5 6">Muscle</tissue>
    </source>
</reference>
<dbReference type="CDD" id="cd14473">
    <property type="entry name" value="FERM_B-lobe"/>
    <property type="match status" value="1"/>
</dbReference>
<dbReference type="RefSeq" id="XP_022253573.1">
    <property type="nucleotide sequence ID" value="XM_022397865.1"/>
</dbReference>
<dbReference type="CDD" id="cd17101">
    <property type="entry name" value="FERM_F1_PTPN13_like"/>
    <property type="match status" value="1"/>
</dbReference>
<keyword evidence="2" id="KW-0965">Cell junction</keyword>
<dbReference type="InterPro" id="IPR014352">
    <property type="entry name" value="FERM/acyl-CoA-bd_prot_sf"/>
</dbReference>
<dbReference type="InterPro" id="IPR019748">
    <property type="entry name" value="FERM_central"/>
</dbReference>
<dbReference type="Pfam" id="PF09380">
    <property type="entry name" value="FERM_C"/>
    <property type="match status" value="1"/>
</dbReference>
<dbReference type="PROSITE" id="PS50057">
    <property type="entry name" value="FERM_3"/>
    <property type="match status" value="1"/>
</dbReference>
<dbReference type="InterPro" id="IPR047145">
    <property type="entry name" value="FRMD6-like"/>
</dbReference>
<dbReference type="InterPro" id="IPR018980">
    <property type="entry name" value="FERM_PH-like_C"/>
</dbReference>
<dbReference type="SMART" id="SM01196">
    <property type="entry name" value="FERM_C"/>
    <property type="match status" value="1"/>
</dbReference>
<organism evidence="4 8">
    <name type="scientific">Limulus polyphemus</name>
    <name type="common">Atlantic horseshoe crab</name>
    <dbReference type="NCBI Taxonomy" id="6850"/>
    <lineage>
        <taxon>Eukaryota</taxon>
        <taxon>Metazoa</taxon>
        <taxon>Ecdysozoa</taxon>
        <taxon>Arthropoda</taxon>
        <taxon>Chelicerata</taxon>
        <taxon>Merostomata</taxon>
        <taxon>Xiphosura</taxon>
        <taxon>Limulidae</taxon>
        <taxon>Limulus</taxon>
    </lineage>
</organism>
<gene>
    <name evidence="5 6 7 8 9" type="primary">LOC106469365</name>
</gene>
<accession>A0ABM1TCH0</accession>
<evidence type="ECO:0000313" key="4">
    <source>
        <dbReference type="Proteomes" id="UP000694941"/>
    </source>
</evidence>
<dbReference type="RefSeq" id="XP_022253572.1">
    <property type="nucleotide sequence ID" value="XM_022397864.1"/>
</dbReference>
<dbReference type="Pfam" id="PF09379">
    <property type="entry name" value="FERM_N"/>
    <property type="match status" value="1"/>
</dbReference>
<dbReference type="InterPro" id="IPR035963">
    <property type="entry name" value="FERM_2"/>
</dbReference>
<dbReference type="RefSeq" id="XP_022253576.1">
    <property type="nucleotide sequence ID" value="XM_022397868.1"/>
</dbReference>
<dbReference type="InterPro" id="IPR018979">
    <property type="entry name" value="FERM_N"/>
</dbReference>
<dbReference type="Gene3D" id="1.20.80.10">
    <property type="match status" value="1"/>
</dbReference>
<evidence type="ECO:0000259" key="3">
    <source>
        <dbReference type="PROSITE" id="PS50057"/>
    </source>
</evidence>
<dbReference type="SUPFAM" id="SSF47031">
    <property type="entry name" value="Second domain of FERM"/>
    <property type="match status" value="1"/>
</dbReference>
<dbReference type="Pfam" id="PF00373">
    <property type="entry name" value="FERM_M"/>
    <property type="match status" value="1"/>
</dbReference>
<dbReference type="InterPro" id="IPR011993">
    <property type="entry name" value="PH-like_dom_sf"/>
</dbReference>
<dbReference type="InterPro" id="IPR019749">
    <property type="entry name" value="Band_41_domain"/>
</dbReference>
<evidence type="ECO:0000313" key="9">
    <source>
        <dbReference type="RefSeq" id="XP_022253577.1"/>
    </source>
</evidence>
<dbReference type="InterPro" id="IPR029071">
    <property type="entry name" value="Ubiquitin-like_domsf"/>
</dbReference>
<evidence type="ECO:0000313" key="8">
    <source>
        <dbReference type="RefSeq" id="XP_022253576.1"/>
    </source>
</evidence>
<keyword evidence="4" id="KW-1185">Reference proteome</keyword>
<dbReference type="SUPFAM" id="SSF54236">
    <property type="entry name" value="Ubiquitin-like"/>
    <property type="match status" value="1"/>
</dbReference>
<dbReference type="GeneID" id="106469365"/>
<protein>
    <submittedName>
        <fullName evidence="5 6">Protein expanded-like isoform X1</fullName>
    </submittedName>
</protein>
<dbReference type="Gene3D" id="3.10.20.90">
    <property type="entry name" value="Phosphatidylinositol 3-kinase Catalytic Subunit, Chain A, domain 1"/>
    <property type="match status" value="1"/>
</dbReference>
<dbReference type="PANTHER" id="PTHR13429">
    <property type="entry name" value="FERM DOMAIN (PROTEIN4.1-EZRIN-RADIXIN-MOESIN) FAMILY"/>
    <property type="match status" value="1"/>
</dbReference>
<dbReference type="Proteomes" id="UP000694941">
    <property type="component" value="Unplaced"/>
</dbReference>
<feature type="domain" description="FERM" evidence="3">
    <location>
        <begin position="21"/>
        <end position="328"/>
    </location>
</feature>
<evidence type="ECO:0000256" key="2">
    <source>
        <dbReference type="ARBA" id="ARBA00022949"/>
    </source>
</evidence>
<comment type="subcellular location">
    <subcellularLocation>
        <location evidence="1">Cell junction</location>
    </subcellularLocation>
</comment>